<dbReference type="EC" id="2.7.7.41" evidence="6 18"/>
<comment type="pathway">
    <text evidence="3 18">Phospholipid metabolism; CDP-diacylglycerol biosynthesis; CDP-diacylglycerol from sn-glycerol 3-phosphate: step 3/3.</text>
</comment>
<dbReference type="HOGENOM" id="CLU_037294_0_0_11"/>
<evidence type="ECO:0000256" key="16">
    <source>
        <dbReference type="ARBA" id="ARBA00023209"/>
    </source>
</evidence>
<dbReference type="STRING" id="203267.TWT_445"/>
<evidence type="ECO:0000256" key="10">
    <source>
        <dbReference type="ARBA" id="ARBA00022679"/>
    </source>
</evidence>
<evidence type="ECO:0000256" key="12">
    <source>
        <dbReference type="ARBA" id="ARBA00022695"/>
    </source>
</evidence>
<evidence type="ECO:0000256" key="4">
    <source>
        <dbReference type="ARBA" id="ARBA00005189"/>
    </source>
</evidence>
<feature type="transmembrane region" description="Helical" evidence="19">
    <location>
        <begin position="150"/>
        <end position="169"/>
    </location>
</feature>
<keyword evidence="21" id="KW-1185">Reference proteome</keyword>
<dbReference type="GO" id="GO:0016024">
    <property type="term" value="P:CDP-diacylglycerol biosynthetic process"/>
    <property type="evidence" value="ECO:0007669"/>
    <property type="project" value="UniProtKB-UniPathway"/>
</dbReference>
<evidence type="ECO:0000256" key="17">
    <source>
        <dbReference type="ARBA" id="ARBA00023264"/>
    </source>
</evidence>
<evidence type="ECO:0000256" key="19">
    <source>
        <dbReference type="SAM" id="Phobius"/>
    </source>
</evidence>
<protein>
    <recommendedName>
        <fullName evidence="7 18">Phosphatidate cytidylyltransferase</fullName>
        <ecNumber evidence="6 18">2.7.7.41</ecNumber>
    </recommendedName>
</protein>
<evidence type="ECO:0000256" key="14">
    <source>
        <dbReference type="ARBA" id="ARBA00023098"/>
    </source>
</evidence>
<evidence type="ECO:0000256" key="18">
    <source>
        <dbReference type="RuleBase" id="RU003938"/>
    </source>
</evidence>
<evidence type="ECO:0000256" key="13">
    <source>
        <dbReference type="ARBA" id="ARBA00022989"/>
    </source>
</evidence>
<keyword evidence="10 18" id="KW-0808">Transferase</keyword>
<comment type="catalytic activity">
    <reaction evidence="1 18">
        <text>a 1,2-diacyl-sn-glycero-3-phosphate + CTP + H(+) = a CDP-1,2-diacyl-sn-glycerol + diphosphate</text>
        <dbReference type="Rhea" id="RHEA:16229"/>
        <dbReference type="ChEBI" id="CHEBI:15378"/>
        <dbReference type="ChEBI" id="CHEBI:33019"/>
        <dbReference type="ChEBI" id="CHEBI:37563"/>
        <dbReference type="ChEBI" id="CHEBI:58332"/>
        <dbReference type="ChEBI" id="CHEBI:58608"/>
        <dbReference type="EC" id="2.7.7.41"/>
    </reaction>
</comment>
<dbReference type="GO" id="GO:0004605">
    <property type="term" value="F:phosphatidate cytidylyltransferase activity"/>
    <property type="evidence" value="ECO:0007669"/>
    <property type="project" value="UniProtKB-EC"/>
</dbReference>
<evidence type="ECO:0000256" key="5">
    <source>
        <dbReference type="ARBA" id="ARBA00010185"/>
    </source>
</evidence>
<feature type="transmembrane region" description="Helical" evidence="19">
    <location>
        <begin position="190"/>
        <end position="210"/>
    </location>
</feature>
<dbReference type="AlphaFoldDB" id="Q83G74"/>
<dbReference type="InterPro" id="IPR000374">
    <property type="entry name" value="PC_trans"/>
</dbReference>
<keyword evidence="13 19" id="KW-1133">Transmembrane helix</keyword>
<dbReference type="PROSITE" id="PS01315">
    <property type="entry name" value="CDS"/>
    <property type="match status" value="1"/>
</dbReference>
<keyword evidence="15 19" id="KW-0472">Membrane</keyword>
<evidence type="ECO:0000256" key="7">
    <source>
        <dbReference type="ARBA" id="ARBA00019373"/>
    </source>
</evidence>
<comment type="subcellular location">
    <subcellularLocation>
        <location evidence="2">Cell membrane</location>
        <topology evidence="2">Multi-pass membrane protein</topology>
    </subcellularLocation>
</comment>
<sequence length="280" mass="31291">MNEAAMLRYFFMLKQRVQARTGRDLVLAIGVGLILGGLLLISLFVFLHLFVLVCILVGVTCLAEIFTATHTRGIFIVRPFLTLSTVVLPVLAFFFASWFLPSIAFFMLTILLAQFFLRARFSLHSLFIFLYIPITVSLFAFIAAHPTGRLWVFFMLVTVIASDTFSYVFGTLFGRHLLAPRISPNKTWEGLMGGFFSSLFFGTLTGILLLHKSLLFSATAASILFLFAILGDLAESYIKRRLGVKDMSGILPGHGGMLDRVDSMLLNIFPILLLVHMNFV</sequence>
<gene>
    <name evidence="20" type="primary">cdsA</name>
    <name evidence="20" type="ordered locus">TWT_445</name>
</gene>
<evidence type="ECO:0000256" key="11">
    <source>
        <dbReference type="ARBA" id="ARBA00022692"/>
    </source>
</evidence>
<dbReference type="RefSeq" id="WP_011102577.1">
    <property type="nucleotide sequence ID" value="NC_004572.3"/>
</dbReference>
<evidence type="ECO:0000256" key="9">
    <source>
        <dbReference type="ARBA" id="ARBA00022516"/>
    </source>
</evidence>
<feature type="transmembrane region" description="Helical" evidence="19">
    <location>
        <begin position="47"/>
        <end position="68"/>
    </location>
</feature>
<keyword evidence="14" id="KW-0443">Lipid metabolism</keyword>
<comment type="similarity">
    <text evidence="5 18">Belongs to the CDS family.</text>
</comment>
<accession>Q83G74</accession>
<proteinExistence type="inferred from homology"/>
<dbReference type="PANTHER" id="PTHR46382:SF1">
    <property type="entry name" value="PHOSPHATIDATE CYTIDYLYLTRANSFERASE"/>
    <property type="match status" value="1"/>
</dbReference>
<dbReference type="KEGG" id="twh:TWT_445"/>
<feature type="transmembrane region" description="Helical" evidence="19">
    <location>
        <begin position="126"/>
        <end position="144"/>
    </location>
</feature>
<feature type="transmembrane region" description="Helical" evidence="19">
    <location>
        <begin position="21"/>
        <end position="41"/>
    </location>
</feature>
<keyword evidence="12 18" id="KW-0548">Nucleotidyltransferase</keyword>
<keyword evidence="8" id="KW-1003">Cell membrane</keyword>
<feature type="transmembrane region" description="Helical" evidence="19">
    <location>
        <begin position="216"/>
        <end position="238"/>
    </location>
</feature>
<dbReference type="eggNOG" id="COG4589">
    <property type="taxonomic scope" value="Bacteria"/>
</dbReference>
<evidence type="ECO:0000256" key="1">
    <source>
        <dbReference type="ARBA" id="ARBA00001698"/>
    </source>
</evidence>
<dbReference type="Proteomes" id="UP000002200">
    <property type="component" value="Chromosome"/>
</dbReference>
<dbReference type="EMBL" id="AE014184">
    <property type="protein sequence ID" value="AAO44542.1"/>
    <property type="molecule type" value="Genomic_DNA"/>
</dbReference>
<dbReference type="GO" id="GO:0005886">
    <property type="term" value="C:plasma membrane"/>
    <property type="evidence" value="ECO:0007669"/>
    <property type="project" value="UniProtKB-SubCell"/>
</dbReference>
<keyword evidence="16" id="KW-0594">Phospholipid biosynthesis</keyword>
<evidence type="ECO:0000256" key="6">
    <source>
        <dbReference type="ARBA" id="ARBA00012487"/>
    </source>
</evidence>
<evidence type="ECO:0000256" key="3">
    <source>
        <dbReference type="ARBA" id="ARBA00005119"/>
    </source>
</evidence>
<evidence type="ECO:0000256" key="2">
    <source>
        <dbReference type="ARBA" id="ARBA00004651"/>
    </source>
</evidence>
<keyword evidence="17" id="KW-1208">Phospholipid metabolism</keyword>
<evidence type="ECO:0000256" key="8">
    <source>
        <dbReference type="ARBA" id="ARBA00022475"/>
    </source>
</evidence>
<keyword evidence="9" id="KW-0444">Lipid biosynthesis</keyword>
<evidence type="ECO:0000256" key="15">
    <source>
        <dbReference type="ARBA" id="ARBA00023136"/>
    </source>
</evidence>
<name>Q83G74_TROWT</name>
<comment type="pathway">
    <text evidence="4">Lipid metabolism.</text>
</comment>
<evidence type="ECO:0000313" key="21">
    <source>
        <dbReference type="Proteomes" id="UP000002200"/>
    </source>
</evidence>
<reference evidence="20 21" key="1">
    <citation type="journal article" date="2003" name="Genome Res.">
        <title>Tropheryma whipplei twist: a human pathogenic Actinobacteria with a reduced genome.</title>
        <authorList>
            <person name="Raoult D."/>
            <person name="Ogata H."/>
            <person name="Audic S."/>
            <person name="Robert C."/>
            <person name="Suhre K."/>
            <person name="Drancourt M."/>
            <person name="Claverie J.-M."/>
        </authorList>
    </citation>
    <scope>NUCLEOTIDE SEQUENCE [LARGE SCALE GENOMIC DNA]</scope>
    <source>
        <strain evidence="20 21">Twist</strain>
    </source>
</reference>
<dbReference type="UniPathway" id="UPA00557">
    <property type="reaction ID" value="UER00614"/>
</dbReference>
<evidence type="ECO:0000313" key="20">
    <source>
        <dbReference type="EMBL" id="AAO44542.1"/>
    </source>
</evidence>
<organism evidence="20 21">
    <name type="scientific">Tropheryma whipplei (strain Twist)</name>
    <name type="common">Whipple's bacillus</name>
    <dbReference type="NCBI Taxonomy" id="203267"/>
    <lineage>
        <taxon>Bacteria</taxon>
        <taxon>Bacillati</taxon>
        <taxon>Actinomycetota</taxon>
        <taxon>Actinomycetes</taxon>
        <taxon>Micrococcales</taxon>
        <taxon>Tropherymataceae</taxon>
        <taxon>Tropheryma</taxon>
    </lineage>
</organism>
<dbReference type="Pfam" id="PF01148">
    <property type="entry name" value="CTP_transf_1"/>
    <property type="match status" value="1"/>
</dbReference>
<dbReference type="PANTHER" id="PTHR46382">
    <property type="entry name" value="PHOSPHATIDATE CYTIDYLYLTRANSFERASE"/>
    <property type="match status" value="1"/>
</dbReference>
<keyword evidence="11 18" id="KW-0812">Transmembrane</keyword>